<evidence type="ECO:0000259" key="8">
    <source>
        <dbReference type="PROSITE" id="PS50940"/>
    </source>
</evidence>
<dbReference type="Proteomes" id="UP000663887">
    <property type="component" value="Unassembled WGS sequence"/>
</dbReference>
<feature type="region of interest" description="Disordered" evidence="6">
    <location>
        <begin position="94"/>
        <end position="139"/>
    </location>
</feature>
<evidence type="ECO:0000256" key="2">
    <source>
        <dbReference type="ARBA" id="ARBA00022729"/>
    </source>
</evidence>
<name>A0A816RQF2_9BILA</name>
<dbReference type="InterPro" id="IPR036508">
    <property type="entry name" value="Chitin-bd_dom_sf"/>
</dbReference>
<keyword evidence="5" id="KW-0325">Glycoprotein</keyword>
<evidence type="ECO:0000313" key="9">
    <source>
        <dbReference type="EMBL" id="CAF2074051.1"/>
    </source>
</evidence>
<feature type="compositionally biased region" description="Acidic residues" evidence="6">
    <location>
        <begin position="100"/>
        <end position="114"/>
    </location>
</feature>
<keyword evidence="3" id="KW-0677">Repeat</keyword>
<dbReference type="SMART" id="SM00494">
    <property type="entry name" value="ChtBD2"/>
    <property type="match status" value="4"/>
</dbReference>
<dbReference type="InterPro" id="IPR002557">
    <property type="entry name" value="Chitin-bd_dom"/>
</dbReference>
<evidence type="ECO:0000256" key="7">
    <source>
        <dbReference type="SAM" id="Phobius"/>
    </source>
</evidence>
<feature type="region of interest" description="Disordered" evidence="6">
    <location>
        <begin position="220"/>
        <end position="240"/>
    </location>
</feature>
<comment type="caution">
    <text evidence="9">The sequence shown here is derived from an EMBL/GenBank/DDBJ whole genome shotgun (WGS) entry which is preliminary data.</text>
</comment>
<protein>
    <recommendedName>
        <fullName evidence="8">Chitin-binding type-2 domain-containing protein</fullName>
    </recommendedName>
</protein>
<reference evidence="9" key="1">
    <citation type="submission" date="2021-02" db="EMBL/GenBank/DDBJ databases">
        <authorList>
            <person name="Nowell W R."/>
        </authorList>
    </citation>
    <scope>NUCLEOTIDE SEQUENCE</scope>
</reference>
<evidence type="ECO:0000256" key="4">
    <source>
        <dbReference type="ARBA" id="ARBA00023157"/>
    </source>
</evidence>
<keyword evidence="1" id="KW-0147">Chitin-binding</keyword>
<feature type="domain" description="Chitin-binding type-2" evidence="8">
    <location>
        <begin position="156"/>
        <end position="211"/>
    </location>
</feature>
<dbReference type="GO" id="GO:0008061">
    <property type="term" value="F:chitin binding"/>
    <property type="evidence" value="ECO:0007669"/>
    <property type="project" value="UniProtKB-KW"/>
</dbReference>
<proteinExistence type="predicted"/>
<keyword evidence="4" id="KW-1015">Disulfide bond</keyword>
<keyword evidence="7" id="KW-0812">Transmembrane</keyword>
<dbReference type="PROSITE" id="PS50940">
    <property type="entry name" value="CHIT_BIND_II"/>
    <property type="match status" value="4"/>
</dbReference>
<dbReference type="Gene3D" id="2.170.140.10">
    <property type="entry name" value="Chitin binding domain"/>
    <property type="match status" value="4"/>
</dbReference>
<dbReference type="GO" id="GO:0005576">
    <property type="term" value="C:extracellular region"/>
    <property type="evidence" value="ECO:0007669"/>
    <property type="project" value="InterPro"/>
</dbReference>
<keyword evidence="7" id="KW-0472">Membrane</keyword>
<dbReference type="PANTHER" id="PTHR23301">
    <property type="entry name" value="CHITIN BINDING PERITROPHIN-A"/>
    <property type="match status" value="1"/>
</dbReference>
<dbReference type="InterPro" id="IPR051940">
    <property type="entry name" value="Chitin_bind-dev_reg"/>
</dbReference>
<keyword evidence="2" id="KW-0732">Signal</keyword>
<gene>
    <name evidence="9" type="ORF">XDN619_LOCUS13189</name>
</gene>
<dbReference type="EMBL" id="CAJNRG010005244">
    <property type="protein sequence ID" value="CAF2074051.1"/>
    <property type="molecule type" value="Genomic_DNA"/>
</dbReference>
<evidence type="ECO:0000313" key="10">
    <source>
        <dbReference type="Proteomes" id="UP000663887"/>
    </source>
</evidence>
<dbReference type="AlphaFoldDB" id="A0A816RQF2"/>
<feature type="domain" description="Chitin-binding type-2" evidence="8">
    <location>
        <begin position="326"/>
        <end position="386"/>
    </location>
</feature>
<dbReference type="SUPFAM" id="SSF57625">
    <property type="entry name" value="Invertebrate chitin-binding proteins"/>
    <property type="match status" value="4"/>
</dbReference>
<evidence type="ECO:0000256" key="6">
    <source>
        <dbReference type="SAM" id="MobiDB-lite"/>
    </source>
</evidence>
<feature type="domain" description="Chitin-binding type-2" evidence="8">
    <location>
        <begin position="32"/>
        <end position="88"/>
    </location>
</feature>
<accession>A0A816RQF2</accession>
<dbReference type="PANTHER" id="PTHR23301:SF0">
    <property type="entry name" value="CHITIN-BINDING TYPE-2 DOMAIN-CONTAINING PROTEIN-RELATED"/>
    <property type="match status" value="1"/>
</dbReference>
<feature type="domain" description="Chitin-binding type-2" evidence="8">
    <location>
        <begin position="262"/>
        <end position="318"/>
    </location>
</feature>
<keyword evidence="7" id="KW-1133">Transmembrane helix</keyword>
<organism evidence="9 10">
    <name type="scientific">Rotaria magnacalcarata</name>
    <dbReference type="NCBI Taxonomy" id="392030"/>
    <lineage>
        <taxon>Eukaryota</taxon>
        <taxon>Metazoa</taxon>
        <taxon>Spiralia</taxon>
        <taxon>Gnathifera</taxon>
        <taxon>Rotifera</taxon>
        <taxon>Eurotatoria</taxon>
        <taxon>Bdelloidea</taxon>
        <taxon>Philodinida</taxon>
        <taxon>Philodinidae</taxon>
        <taxon>Rotaria</taxon>
    </lineage>
</organism>
<dbReference type="Pfam" id="PF01607">
    <property type="entry name" value="CBM_14"/>
    <property type="match status" value="4"/>
</dbReference>
<sequence>MMFREIFLLFAISFGYAIIILTSFVFKTTYAEYDCSAKDDGWYYDPEFCHIYWRCIHGSSEEFECASGTAWDHHENRCNWLDTVDCSRTEKTTSKIKSNDDDDEKDDDNEENDDAPVVSVSKSKRTRKGSKKLDGDTDEDSDPLYLTICQANSSAELFCSGRDGFFADPDYCTRYYRCAHGVDQGFECPKRTAWDEETKSCAWIDQVNCDQKKVDYSTSTTTEDTTTSHKKSNTDSVLSEPSVSVIIAPTHGKDSSGGGASAIDCQSTGMYTVADPAECNAYFQCDKGIRTRLNCPERQLFDADKHLCMEYERVFCGARAANLADKNQCISKRDGIHPDIERDCHYYYQCVSKNKMREAKCPGDQKFSSFTGKCGSASSAPMPCGTYIPGSATIQFNRNIGFLISAVVTMILFVGFDL</sequence>
<evidence type="ECO:0000256" key="5">
    <source>
        <dbReference type="ARBA" id="ARBA00023180"/>
    </source>
</evidence>
<evidence type="ECO:0000256" key="1">
    <source>
        <dbReference type="ARBA" id="ARBA00022669"/>
    </source>
</evidence>
<evidence type="ECO:0000256" key="3">
    <source>
        <dbReference type="ARBA" id="ARBA00022737"/>
    </source>
</evidence>
<feature type="transmembrane region" description="Helical" evidence="7">
    <location>
        <begin position="7"/>
        <end position="26"/>
    </location>
</feature>